<name>A0A3B1DLA2_9ZZZZ</name>
<organism evidence="1">
    <name type="scientific">hydrothermal vent metagenome</name>
    <dbReference type="NCBI Taxonomy" id="652676"/>
    <lineage>
        <taxon>unclassified sequences</taxon>
        <taxon>metagenomes</taxon>
        <taxon>ecological metagenomes</taxon>
    </lineage>
</organism>
<accession>A0A3B1DLA2</accession>
<dbReference type="AlphaFoldDB" id="A0A3B1DLA2"/>
<reference evidence="1" key="1">
    <citation type="submission" date="2018-06" db="EMBL/GenBank/DDBJ databases">
        <authorList>
            <person name="Zhirakovskaya E."/>
        </authorList>
    </citation>
    <scope>NUCLEOTIDE SEQUENCE</scope>
</reference>
<proteinExistence type="predicted"/>
<gene>
    <name evidence="1" type="ORF">MNBD_PLANCTO03-402</name>
</gene>
<protein>
    <submittedName>
        <fullName evidence="1">Uncharacterized protein</fullName>
    </submittedName>
</protein>
<dbReference type="EMBL" id="UOGK01000077">
    <property type="protein sequence ID" value="VAX36834.1"/>
    <property type="molecule type" value="Genomic_DNA"/>
</dbReference>
<evidence type="ECO:0000313" key="1">
    <source>
        <dbReference type="EMBL" id="VAX36834.1"/>
    </source>
</evidence>
<feature type="non-terminal residue" evidence="1">
    <location>
        <position position="128"/>
    </location>
</feature>
<sequence>MSVTASIRGLVEQVGTAKLRESIDMFCARMSQEGKVVLGGAAMGLAGQASEPWFLIAIVASGAALQVAGMRGQQDQQQRSQQDLLKEFSTRIKACGDDPERVAGVVAEAAGKDNPLLVRLAGYDRADL</sequence>